<evidence type="ECO:0000256" key="2">
    <source>
        <dbReference type="SAM" id="Phobius"/>
    </source>
</evidence>
<dbReference type="RefSeq" id="WP_156702182.1">
    <property type="nucleotide sequence ID" value="NZ_CACRUP010000022.1"/>
</dbReference>
<dbReference type="SUPFAM" id="SSF82171">
    <property type="entry name" value="DPP6 N-terminal domain-like"/>
    <property type="match status" value="1"/>
</dbReference>
<keyword evidence="2" id="KW-1133">Transmembrane helix</keyword>
<reference evidence="4" key="1">
    <citation type="submission" date="2019-11" db="EMBL/GenBank/DDBJ databases">
        <authorList>
            <person name="Feng L."/>
        </authorList>
    </citation>
    <scope>NUCLEOTIDE SEQUENCE</scope>
    <source>
        <strain evidence="4">PgorbachiiLFYP46</strain>
    </source>
</reference>
<keyword evidence="2" id="KW-0472">Membrane</keyword>
<feature type="domain" description="DZANK-type" evidence="3">
    <location>
        <begin position="4"/>
        <end position="50"/>
    </location>
</feature>
<keyword evidence="2" id="KW-0812">Transmembrane</keyword>
<dbReference type="Pfam" id="PF12773">
    <property type="entry name" value="DZR"/>
    <property type="match status" value="1"/>
</dbReference>
<feature type="transmembrane region" description="Helical" evidence="2">
    <location>
        <begin position="108"/>
        <end position="125"/>
    </location>
</feature>
<dbReference type="InterPro" id="IPR025874">
    <property type="entry name" value="DZR"/>
</dbReference>
<accession>A0A6N3CG01</accession>
<protein>
    <submittedName>
        <fullName evidence="4">Double zinc ribbon</fullName>
    </submittedName>
</protein>
<name>A0A6N3CG01_9FIRM</name>
<evidence type="ECO:0000256" key="1">
    <source>
        <dbReference type="SAM" id="MobiDB-lite"/>
    </source>
</evidence>
<evidence type="ECO:0000313" key="4">
    <source>
        <dbReference type="EMBL" id="VYU12797.1"/>
    </source>
</evidence>
<dbReference type="EMBL" id="CACRUP010000022">
    <property type="protein sequence ID" value="VYU12797.1"/>
    <property type="molecule type" value="Genomic_DNA"/>
</dbReference>
<evidence type="ECO:0000259" key="3">
    <source>
        <dbReference type="Pfam" id="PF12773"/>
    </source>
</evidence>
<sequence length="742" mass="85451">MKICKKCGAKNSDDALFCDYCGNKLGEEFVFCESCGEKNLSDALFCQKCGHKLIHEDDLEKDKNHIPEKEIKDDTKENDPKSDVKTIKDTKYDKYFSKKSSKKSAKPIIFAMILLLFVGGGFFLFKNLSKPKNPNNFICYEKNDQLYFSDFSKNAPYFIANNYHENPYFDGVVEFSSDGEFMLYGDDYDEYDNFSLYKRSTNFKKDNLEKIDGEVSSFRLVNNDKDIIYNKDGSLYSYNLAKSKKEKIDSDVNDLYSISDNGRVLYRTNDNRFYVKELGKEKVKLASDVSEFTFDESNPDKIIFLNTNDTLYETTPSGEKQKVASNVFHYMLNKDASYYYFTGSYDGDNNKIYYKSFGGDSILVSKEVEQANTRIYPDGTALVFTKSHDDLYSKIIEEPGAGKEIKKPTPPKYPYAYDFDTYEEYQASYDEYLVEKDVYDVEYDAYRNYLNNSAKIQGLGDKVKEYLEKNYYDLYYFDGKESKKVASAFNTLSFIDNDYNSVVYSPKETLDEKLNLSYLVDLDEYEIFNKIANATMDLKFINKGNIKKIGGDLESNEIYSEITPVVGNTENICYFLTSKNDFYKIDPNAEEIIPELYDSDVSGNPYVLNNGKDLFYVKNPDSIGNGDLYHNKEKIDSDVYGFSLAGSINENRIFYGKGNFTKSSDGELFYFENGKTQKIDDNVQTFAERDDKIYYINDYSEKAMSGDLKVFSGNKSELIDTDVNYLLYPTSQMVDESDMTGC</sequence>
<feature type="region of interest" description="Disordered" evidence="1">
    <location>
        <begin position="64"/>
        <end position="83"/>
    </location>
</feature>
<dbReference type="AlphaFoldDB" id="A0A6N3CG01"/>
<organism evidence="4">
    <name type="scientific">Peptoniphilus gorbachii</name>
    <dbReference type="NCBI Taxonomy" id="411567"/>
    <lineage>
        <taxon>Bacteria</taxon>
        <taxon>Bacillati</taxon>
        <taxon>Bacillota</taxon>
        <taxon>Tissierellia</taxon>
        <taxon>Tissierellales</taxon>
        <taxon>Peptoniphilaceae</taxon>
        <taxon>Peptoniphilus</taxon>
    </lineage>
</organism>
<gene>
    <name evidence="4" type="ORF">PGLFYP46_00302</name>
</gene>
<proteinExistence type="predicted"/>